<gene>
    <name evidence="2" type="ORF">GUJ93_ZPchr0006g41316</name>
</gene>
<accession>A0A8J5SIB2</accession>
<feature type="compositionally biased region" description="Low complexity" evidence="1">
    <location>
        <begin position="159"/>
        <end position="169"/>
    </location>
</feature>
<feature type="region of interest" description="Disordered" evidence="1">
    <location>
        <begin position="137"/>
        <end position="184"/>
    </location>
</feature>
<reference evidence="2" key="2">
    <citation type="submission" date="2021-02" db="EMBL/GenBank/DDBJ databases">
        <authorList>
            <person name="Kimball J.A."/>
            <person name="Haas M.W."/>
            <person name="Macchietto M."/>
            <person name="Kono T."/>
            <person name="Duquette J."/>
            <person name="Shao M."/>
        </authorList>
    </citation>
    <scope>NUCLEOTIDE SEQUENCE</scope>
    <source>
        <tissue evidence="2">Fresh leaf tissue</tissue>
    </source>
</reference>
<name>A0A8J5SIB2_ZIZPA</name>
<dbReference type="Proteomes" id="UP000729402">
    <property type="component" value="Unassembled WGS sequence"/>
</dbReference>
<dbReference type="EMBL" id="JAAALK010000283">
    <property type="protein sequence ID" value="KAG8069552.1"/>
    <property type="molecule type" value="Genomic_DNA"/>
</dbReference>
<sequence length="377" mass="40800">MGPTGVQKLSRFTDPVPSSEGLKRNRVEDGEPGSPSPRRSEGPSEITGALGNLQEAMEVEAPSHTEVLGSSAKVERSEDEAEAMGSEPRVTPSEVEAVVPELASTSFGLEGSQACEIDFGGLFMPSKYTELSPIEEDEDAARADHAGLKAEDAEDTSESSDSSDYSCEGSKGGSVDEADGESNLDEMAPLELVDETMDIVGRIPPREASRSQAPLVRSLLALVVPMVELVDNLFDYSDALARTGLVAELIHGAHRDLLRNSQEPILQAFALTHGAITSIGRLEVFMMEGVETLRREVSKAVRQQRLAGTGQISKESEVQKSTQLLGGASRNSLGEGRREDNIAVVLTDMTTACRFLWTRRQQFSIRDDRGQRSRHSR</sequence>
<feature type="compositionally biased region" description="Basic and acidic residues" evidence="1">
    <location>
        <begin position="140"/>
        <end position="151"/>
    </location>
</feature>
<feature type="region of interest" description="Disordered" evidence="1">
    <location>
        <begin position="1"/>
        <end position="47"/>
    </location>
</feature>
<feature type="region of interest" description="Disordered" evidence="1">
    <location>
        <begin position="310"/>
        <end position="334"/>
    </location>
</feature>
<evidence type="ECO:0000313" key="3">
    <source>
        <dbReference type="Proteomes" id="UP000729402"/>
    </source>
</evidence>
<feature type="compositionally biased region" description="Polar residues" evidence="1">
    <location>
        <begin position="319"/>
        <end position="332"/>
    </location>
</feature>
<evidence type="ECO:0000313" key="2">
    <source>
        <dbReference type="EMBL" id="KAG8069552.1"/>
    </source>
</evidence>
<organism evidence="2 3">
    <name type="scientific">Zizania palustris</name>
    <name type="common">Northern wild rice</name>
    <dbReference type="NCBI Taxonomy" id="103762"/>
    <lineage>
        <taxon>Eukaryota</taxon>
        <taxon>Viridiplantae</taxon>
        <taxon>Streptophyta</taxon>
        <taxon>Embryophyta</taxon>
        <taxon>Tracheophyta</taxon>
        <taxon>Spermatophyta</taxon>
        <taxon>Magnoliopsida</taxon>
        <taxon>Liliopsida</taxon>
        <taxon>Poales</taxon>
        <taxon>Poaceae</taxon>
        <taxon>BOP clade</taxon>
        <taxon>Oryzoideae</taxon>
        <taxon>Oryzeae</taxon>
        <taxon>Zizaniinae</taxon>
        <taxon>Zizania</taxon>
    </lineage>
</organism>
<keyword evidence="3" id="KW-1185">Reference proteome</keyword>
<comment type="caution">
    <text evidence="2">The sequence shown here is derived from an EMBL/GenBank/DDBJ whole genome shotgun (WGS) entry which is preliminary data.</text>
</comment>
<feature type="region of interest" description="Disordered" evidence="1">
    <location>
        <begin position="60"/>
        <end position="96"/>
    </location>
</feature>
<dbReference type="AlphaFoldDB" id="A0A8J5SIB2"/>
<protein>
    <submittedName>
        <fullName evidence="2">Uncharacterized protein</fullName>
    </submittedName>
</protein>
<reference evidence="2" key="1">
    <citation type="journal article" date="2021" name="bioRxiv">
        <title>Whole Genome Assembly and Annotation of Northern Wild Rice, Zizania palustris L., Supports a Whole Genome Duplication in the Zizania Genus.</title>
        <authorList>
            <person name="Haas M."/>
            <person name="Kono T."/>
            <person name="Macchietto M."/>
            <person name="Millas R."/>
            <person name="McGilp L."/>
            <person name="Shao M."/>
            <person name="Duquette J."/>
            <person name="Hirsch C.N."/>
            <person name="Kimball J."/>
        </authorList>
    </citation>
    <scope>NUCLEOTIDE SEQUENCE</scope>
    <source>
        <tissue evidence="2">Fresh leaf tissue</tissue>
    </source>
</reference>
<evidence type="ECO:0000256" key="1">
    <source>
        <dbReference type="SAM" id="MobiDB-lite"/>
    </source>
</evidence>
<proteinExistence type="predicted"/>